<protein>
    <submittedName>
        <fullName evidence="2">Carboxymethylenebutenolidase</fullName>
    </submittedName>
</protein>
<dbReference type="Pfam" id="PF01738">
    <property type="entry name" value="DLH"/>
    <property type="match status" value="1"/>
</dbReference>
<gene>
    <name evidence="2" type="ORF">DFR43_104126</name>
</gene>
<dbReference type="InterPro" id="IPR002925">
    <property type="entry name" value="Dienelactn_hydro"/>
</dbReference>
<dbReference type="PANTHER" id="PTHR46623">
    <property type="entry name" value="CARBOXYMETHYLENEBUTENOLIDASE-RELATED"/>
    <property type="match status" value="1"/>
</dbReference>
<proteinExistence type="predicted"/>
<sequence>MSRFAFEQDLRALVPGQSTADGATRRTALKAALGVGYAAAALPVMAQTAIRTPADGLTVGEVKITVAGHSVPVYRAAPAGQTGLPIVLVISEIFGVHEYIADTARRFARAGYMALAPELFDRQGDPQSYGEIARLIAEVVSKVPDAQVAADLDACIDWAAAHGGDAGKVGVTGFCWGGRQTWLYTAHQPRVKAGVAWYGRLVGQSNPLQPKHPVDIAGQLHAPVLGLYGGADEGIPLSTVEQMKAALAQGNAASRASEFVIYPDAPHAFHADYRPTYRKEAAEDAWKRCLAWFQRHGVA</sequence>
<feature type="domain" description="Dienelactone hydrolase" evidence="1">
    <location>
        <begin position="73"/>
        <end position="296"/>
    </location>
</feature>
<evidence type="ECO:0000313" key="2">
    <source>
        <dbReference type="EMBL" id="TDQ44035.1"/>
    </source>
</evidence>
<dbReference type="RefSeq" id="WP_133596222.1">
    <property type="nucleotide sequence ID" value="NZ_SNYL01000004.1"/>
</dbReference>
<evidence type="ECO:0000313" key="3">
    <source>
        <dbReference type="Proteomes" id="UP000295510"/>
    </source>
</evidence>
<dbReference type="PANTHER" id="PTHR46623:SF6">
    <property type="entry name" value="ALPHA_BETA-HYDROLASES SUPERFAMILY PROTEIN"/>
    <property type="match status" value="1"/>
</dbReference>
<dbReference type="EMBL" id="SNYL01000004">
    <property type="protein sequence ID" value="TDQ44035.1"/>
    <property type="molecule type" value="Genomic_DNA"/>
</dbReference>
<evidence type="ECO:0000259" key="1">
    <source>
        <dbReference type="Pfam" id="PF01738"/>
    </source>
</evidence>
<dbReference type="GO" id="GO:0016787">
    <property type="term" value="F:hydrolase activity"/>
    <property type="evidence" value="ECO:0007669"/>
    <property type="project" value="InterPro"/>
</dbReference>
<dbReference type="InterPro" id="IPR051049">
    <property type="entry name" value="Dienelactone_hydrolase-like"/>
</dbReference>
<comment type="caution">
    <text evidence="2">The sequence shown here is derived from an EMBL/GenBank/DDBJ whole genome shotgun (WGS) entry which is preliminary data.</text>
</comment>
<dbReference type="OrthoDB" id="9787933at2"/>
<dbReference type="Proteomes" id="UP000295510">
    <property type="component" value="Unassembled WGS sequence"/>
</dbReference>
<dbReference type="Gene3D" id="3.40.50.1820">
    <property type="entry name" value="alpha/beta hydrolase"/>
    <property type="match status" value="1"/>
</dbReference>
<accession>A0A4R6UGH7</accession>
<keyword evidence="3" id="KW-1185">Reference proteome</keyword>
<dbReference type="SUPFAM" id="SSF53474">
    <property type="entry name" value="alpha/beta-Hydrolases"/>
    <property type="match status" value="1"/>
</dbReference>
<reference evidence="2 3" key="1">
    <citation type="submission" date="2019-03" db="EMBL/GenBank/DDBJ databases">
        <title>Genomic Encyclopedia of Type Strains, Phase IV (KMG-IV): sequencing the most valuable type-strain genomes for metagenomic binning, comparative biology and taxonomic classification.</title>
        <authorList>
            <person name="Goeker M."/>
        </authorList>
    </citation>
    <scope>NUCLEOTIDE SEQUENCE [LARGE SCALE GENOMIC DNA]</scope>
    <source>
        <strain evidence="2 3">DSM 19605</strain>
    </source>
</reference>
<dbReference type="AlphaFoldDB" id="A0A4R6UGH7"/>
<dbReference type="InterPro" id="IPR029058">
    <property type="entry name" value="AB_hydrolase_fold"/>
</dbReference>
<name>A0A4R6UGH7_9BURK</name>
<organism evidence="2 3">
    <name type="scientific">Tepidicella xavieri</name>
    <dbReference type="NCBI Taxonomy" id="360241"/>
    <lineage>
        <taxon>Bacteria</taxon>
        <taxon>Pseudomonadati</taxon>
        <taxon>Pseudomonadota</taxon>
        <taxon>Betaproteobacteria</taxon>
        <taxon>Burkholderiales</taxon>
        <taxon>Tepidicella</taxon>
    </lineage>
</organism>